<dbReference type="EMBL" id="DLUI01000161">
    <property type="protein sequence ID" value="DAB37434.1"/>
    <property type="molecule type" value="Genomic_DNA"/>
</dbReference>
<dbReference type="GO" id="GO:0043023">
    <property type="term" value="F:ribosomal large subunit binding"/>
    <property type="evidence" value="ECO:0007669"/>
    <property type="project" value="TreeGrafter"/>
</dbReference>
<keyword evidence="3 6" id="KW-0963">Cytoplasm</keyword>
<evidence type="ECO:0000256" key="5">
    <source>
        <dbReference type="ARBA" id="ARBA00025050"/>
    </source>
</evidence>
<dbReference type="HAMAP" id="MF_00040">
    <property type="entry name" value="RRF"/>
    <property type="match status" value="1"/>
</dbReference>
<evidence type="ECO:0000256" key="3">
    <source>
        <dbReference type="ARBA" id="ARBA00022490"/>
    </source>
</evidence>
<evidence type="ECO:0000256" key="4">
    <source>
        <dbReference type="ARBA" id="ARBA00022917"/>
    </source>
</evidence>
<comment type="subcellular location">
    <subcellularLocation>
        <location evidence="1 6">Cytoplasm</location>
    </subcellularLocation>
</comment>
<dbReference type="NCBIfam" id="TIGR00496">
    <property type="entry name" value="frr"/>
    <property type="match status" value="1"/>
</dbReference>
<reference evidence="8 9" key="1">
    <citation type="journal article" date="2017" name="Front. Microbiol.">
        <title>Comparative Genomic Analysis of the Class Epsilonproteobacteria and Proposed Reclassification to Epsilonbacteraeota (phyl. nov.).</title>
        <authorList>
            <person name="Waite D.W."/>
            <person name="Vanwonterghem I."/>
            <person name="Rinke C."/>
            <person name="Parks D.H."/>
            <person name="Zhang Y."/>
            <person name="Takai K."/>
            <person name="Sievert S.M."/>
            <person name="Simon J."/>
            <person name="Campbell B.J."/>
            <person name="Hanson T.E."/>
            <person name="Woyke T."/>
            <person name="Klotz M.G."/>
            <person name="Hugenholtz P."/>
        </authorList>
    </citation>
    <scope>NUCLEOTIDE SEQUENCE [LARGE SCALE GENOMIC DNA]</scope>
    <source>
        <strain evidence="8">UBA12443</strain>
    </source>
</reference>
<evidence type="ECO:0000259" key="7">
    <source>
        <dbReference type="Pfam" id="PF01765"/>
    </source>
</evidence>
<keyword evidence="4 6" id="KW-0648">Protein biosynthesis</keyword>
<comment type="caution">
    <text evidence="8">The sequence shown here is derived from an EMBL/GenBank/DDBJ whole genome shotgun (WGS) entry which is preliminary data.</text>
</comment>
<dbReference type="RefSeq" id="WP_294894438.1">
    <property type="nucleotide sequence ID" value="NZ_DLUI01000161.1"/>
</dbReference>
<comment type="function">
    <text evidence="5 6">Responsible for the release of ribosomes from messenger RNA at the termination of protein biosynthesis. May increase the efficiency of translation by recycling ribosomes from one round of translation to another.</text>
</comment>
<gene>
    <name evidence="6" type="primary">frr</name>
    <name evidence="8" type="ORF">CFH83_11185</name>
</gene>
<dbReference type="InterPro" id="IPR036191">
    <property type="entry name" value="RRF_sf"/>
</dbReference>
<dbReference type="Proteomes" id="UP000228859">
    <property type="component" value="Unassembled WGS sequence"/>
</dbReference>
<dbReference type="GO" id="GO:0005829">
    <property type="term" value="C:cytosol"/>
    <property type="evidence" value="ECO:0007669"/>
    <property type="project" value="GOC"/>
</dbReference>
<dbReference type="Gene3D" id="1.10.132.20">
    <property type="entry name" value="Ribosome-recycling factor"/>
    <property type="match status" value="1"/>
</dbReference>
<dbReference type="CDD" id="cd00520">
    <property type="entry name" value="RRF"/>
    <property type="match status" value="1"/>
</dbReference>
<dbReference type="AlphaFoldDB" id="A0A2D3WI91"/>
<dbReference type="FunFam" id="1.10.132.20:FF:000001">
    <property type="entry name" value="Ribosome-recycling factor"/>
    <property type="match status" value="1"/>
</dbReference>
<dbReference type="GO" id="GO:0002184">
    <property type="term" value="P:cytoplasmic translational termination"/>
    <property type="evidence" value="ECO:0007669"/>
    <property type="project" value="TreeGrafter"/>
</dbReference>
<organism evidence="8 9">
    <name type="scientific">Sulfuricurvum kujiense</name>
    <dbReference type="NCBI Taxonomy" id="148813"/>
    <lineage>
        <taxon>Bacteria</taxon>
        <taxon>Pseudomonadati</taxon>
        <taxon>Campylobacterota</taxon>
        <taxon>Epsilonproteobacteria</taxon>
        <taxon>Campylobacterales</taxon>
        <taxon>Sulfurimonadaceae</taxon>
        <taxon>Sulfuricurvum</taxon>
    </lineage>
</organism>
<name>A0A2D3WI91_9BACT</name>
<evidence type="ECO:0000313" key="8">
    <source>
        <dbReference type="EMBL" id="DAB37434.1"/>
    </source>
</evidence>
<feature type="domain" description="Ribosome recycling factor" evidence="7">
    <location>
        <begin position="22"/>
        <end position="183"/>
    </location>
</feature>
<sequence length="185" mass="20708">MLNEVYQFCEEKMQGSCEHLLSNFRTLRTGRVTTKILDNVRVDNYGSLTPIDQAASVLATDATTITISPWDKSMLSVIEKAIMKADIGVNPNNNGTEIKLFFPAMTVDQRQETAKKAKGMAEDAKVAVRNDRKKANDKIKVLEKDKLVTADESKSAQDQVQKITDKFIAKIEELLKSKEQDILTV</sequence>
<evidence type="ECO:0000313" key="9">
    <source>
        <dbReference type="Proteomes" id="UP000228859"/>
    </source>
</evidence>
<evidence type="ECO:0000256" key="1">
    <source>
        <dbReference type="ARBA" id="ARBA00004496"/>
    </source>
</evidence>
<dbReference type="InterPro" id="IPR023584">
    <property type="entry name" value="Ribosome_recyc_fac_dom"/>
</dbReference>
<dbReference type="Gene3D" id="3.30.1360.40">
    <property type="match status" value="1"/>
</dbReference>
<evidence type="ECO:0000256" key="6">
    <source>
        <dbReference type="HAMAP-Rule" id="MF_00040"/>
    </source>
</evidence>
<evidence type="ECO:0000256" key="2">
    <source>
        <dbReference type="ARBA" id="ARBA00005912"/>
    </source>
</evidence>
<dbReference type="FunFam" id="3.30.1360.40:FF:000001">
    <property type="entry name" value="Ribosome-recycling factor"/>
    <property type="match status" value="1"/>
</dbReference>
<accession>A0A2D3WI91</accession>
<protein>
    <recommendedName>
        <fullName evidence="6">Ribosome-recycling factor</fullName>
        <shortName evidence="6">RRF</shortName>
    </recommendedName>
    <alternativeName>
        <fullName evidence="6">Ribosome-releasing factor</fullName>
    </alternativeName>
</protein>
<dbReference type="SUPFAM" id="SSF55194">
    <property type="entry name" value="Ribosome recycling factor, RRF"/>
    <property type="match status" value="1"/>
</dbReference>
<dbReference type="PANTHER" id="PTHR20982">
    <property type="entry name" value="RIBOSOME RECYCLING FACTOR"/>
    <property type="match status" value="1"/>
</dbReference>
<proteinExistence type="inferred from homology"/>
<dbReference type="PANTHER" id="PTHR20982:SF3">
    <property type="entry name" value="MITOCHONDRIAL RIBOSOME RECYCLING FACTOR PSEUDO 1"/>
    <property type="match status" value="1"/>
</dbReference>
<dbReference type="InterPro" id="IPR002661">
    <property type="entry name" value="Ribosome_recyc_fac"/>
</dbReference>
<comment type="similarity">
    <text evidence="2 6">Belongs to the RRF family.</text>
</comment>
<dbReference type="Pfam" id="PF01765">
    <property type="entry name" value="RRF"/>
    <property type="match status" value="1"/>
</dbReference>